<gene>
    <name evidence="2" type="ORF">HH213_17120</name>
</gene>
<organism evidence="2 3">
    <name type="scientific">Duganella dendranthematis</name>
    <dbReference type="NCBI Taxonomy" id="2728021"/>
    <lineage>
        <taxon>Bacteria</taxon>
        <taxon>Pseudomonadati</taxon>
        <taxon>Pseudomonadota</taxon>
        <taxon>Betaproteobacteria</taxon>
        <taxon>Burkholderiales</taxon>
        <taxon>Oxalobacteraceae</taxon>
        <taxon>Telluria group</taxon>
        <taxon>Duganella</taxon>
    </lineage>
</organism>
<feature type="domain" description="Restriction endonuclease type IV Mrr" evidence="1">
    <location>
        <begin position="1111"/>
        <end position="1187"/>
    </location>
</feature>
<dbReference type="SUPFAM" id="SSF52980">
    <property type="entry name" value="Restriction endonuclease-like"/>
    <property type="match status" value="1"/>
</dbReference>
<dbReference type="RefSeq" id="WP_169113007.1">
    <property type="nucleotide sequence ID" value="NZ_CP051684.1"/>
</dbReference>
<keyword evidence="3" id="KW-1185">Reference proteome</keyword>
<sequence length="1258" mass="140763">MKYRSKGKALSAEVMAALLDGDDETLPGDVLMHEEDVLKMRRLLKPFHLRTALELSAALLTLPQLQASTPRIECLIHLVASSCAGKRKATDQDIARWLNRNLHGTPAWRMEDPAEDVFVGNVSTQTGNFRILQDAYPYNDCYLSTVLNSAFFLARGVQELNAPLKSVLALLKLSEQTCKRLGLKRWSLEDSESHSDILVGKSAELVERGRTLQFNVDGLREIGIDINDLEPFLLGACAIDDSSPGTINRIDSPLRDRPLVKFGDVILLALPNAVASASKRFLIRHIEHLGLGRKVSDSIAESQLNQVLNCFSRLGVEIKHDDKQFPEMENAISFDFVYEPRHVVHLLVLLDDADVSMSEGDYSTGDYTKAQLTALRSRIEERRVELELRSGFDRGTLVVVFGGIGRQRVLALPPEKPNWDTISFDVPDIDLLLNFGTEEFRKLLKCQQQARWLRETGVNVYNPSGAFGQYCYWTASDYKIVPHWIPLRDSGPIPLLGNFLAVVRQRFRDLSDEHVVTNRDGKFLPVARFGRDSFFQSHIKAPLYASPLAAENGYLAAAAKSANGYRWLIVKIDGLPPSTRRTAYEIWSNFANKFFELAVVLDSLSSTGHAPTLEVHVDVSRVNEMEQTGMGSYTSSPFDATIRPISNGGALIRLPPNFFDGFMRIDNAAERSFLLKVGAALVAASHTIGITLLPGIASKACDEVLPLGGGRLIHIFPSRLAIDNILNRVEEIPSFVDDADVNFVRIGLVRGFSIDKPKRVKGKDNCIRLLNGIVDSLWGRIRTFLKSIERTSLLTEGFRSIEALHAENSQWRNSAQAVLALHGADAISSAFKRDQDRSRTSLATRILLEMAICECPVQDGGVLALSEYESLLALISVLVEVAYDSDAIHGELAEAELVVYPNGEYHLDRRYRKTIMAPFVSNQFASEFQDAAVEYEAKVTPREISDKDLESPYSAEFSKSFAAEYKLTPDELLLCCSELIDLAVVKDSAVVVSTWAEIKKRFTENRGLSEAVCDAFVQTFCLVSRQKWDKAPPPFKFRDIAPWLFRRRLSIMIRPVLMDGLDSDSRVIYGASQLSHSWNYFVSRSEVGRFSNDFFESEEMRLYVGRMVNKQGADFENQVADVLRSEGWKAITRIQLTALGGTQAQGDLDVLAWKPCGRVLAIECKWLQQARTVKEVAEVLAKFAGEERDNLQKHCARMVWLKANPRELLRLTDITECNLRLLGLLVTDRDVPMMYVNDLPIPATDVVPLRALTARLKS</sequence>
<evidence type="ECO:0000313" key="2">
    <source>
        <dbReference type="EMBL" id="QJD91655.1"/>
    </source>
</evidence>
<dbReference type="Proteomes" id="UP000503117">
    <property type="component" value="Chromosome"/>
</dbReference>
<dbReference type="InterPro" id="IPR007560">
    <property type="entry name" value="Restrct_endonuc_IV_Mrr"/>
</dbReference>
<reference evidence="2 3" key="1">
    <citation type="submission" date="2020-04" db="EMBL/GenBank/DDBJ databases">
        <title>Genome sequencing of novel species.</title>
        <authorList>
            <person name="Heo J."/>
            <person name="Kim S.-J."/>
            <person name="Kim J.-S."/>
            <person name="Hong S.-B."/>
            <person name="Kwon S.-W."/>
        </authorList>
    </citation>
    <scope>NUCLEOTIDE SEQUENCE [LARGE SCALE GENOMIC DNA]</scope>
    <source>
        <strain evidence="2 3">AF9R3</strain>
    </source>
</reference>
<protein>
    <recommendedName>
        <fullName evidence="1">Restriction endonuclease type IV Mrr domain-containing protein</fullName>
    </recommendedName>
</protein>
<dbReference type="EMBL" id="CP051684">
    <property type="protein sequence ID" value="QJD91655.1"/>
    <property type="molecule type" value="Genomic_DNA"/>
</dbReference>
<evidence type="ECO:0000259" key="1">
    <source>
        <dbReference type="Pfam" id="PF04471"/>
    </source>
</evidence>
<accession>A0ABX6MBQ7</accession>
<dbReference type="Pfam" id="PF04471">
    <property type="entry name" value="Mrr_cat"/>
    <property type="match status" value="1"/>
</dbReference>
<evidence type="ECO:0000313" key="3">
    <source>
        <dbReference type="Proteomes" id="UP000503117"/>
    </source>
</evidence>
<dbReference type="InterPro" id="IPR011335">
    <property type="entry name" value="Restrct_endonuc-II-like"/>
</dbReference>
<name>A0ABX6MBQ7_9BURK</name>
<proteinExistence type="predicted"/>